<accession>A0A9P7BIN4</accession>
<dbReference type="Proteomes" id="UP000716291">
    <property type="component" value="Unassembled WGS sequence"/>
</dbReference>
<evidence type="ECO:0000313" key="1">
    <source>
        <dbReference type="EMBL" id="KAG1274252.1"/>
    </source>
</evidence>
<dbReference type="AlphaFoldDB" id="A0A9P7BIN4"/>
<comment type="caution">
    <text evidence="1">The sequence shown here is derived from an EMBL/GenBank/DDBJ whole genome shotgun (WGS) entry which is preliminary data.</text>
</comment>
<keyword evidence="2" id="KW-1185">Reference proteome</keyword>
<sequence>MAWIMGYIKHHNGNLKNGNFYSGWMDAKTGEPVEDKDIKSKYEKQILEHSGIRFIEPEVMHGYNPEKKMLMQEIVVDHDLEPFEC</sequence>
<organism evidence="1 2">
    <name type="scientific">Rhizopus oryzae</name>
    <name type="common">Mucormycosis agent</name>
    <name type="synonym">Rhizopus arrhizus var. delemar</name>
    <dbReference type="NCBI Taxonomy" id="64495"/>
    <lineage>
        <taxon>Eukaryota</taxon>
        <taxon>Fungi</taxon>
        <taxon>Fungi incertae sedis</taxon>
        <taxon>Mucoromycota</taxon>
        <taxon>Mucoromycotina</taxon>
        <taxon>Mucoromycetes</taxon>
        <taxon>Mucorales</taxon>
        <taxon>Mucorineae</taxon>
        <taxon>Rhizopodaceae</taxon>
        <taxon>Rhizopus</taxon>
    </lineage>
</organism>
<name>A0A9P7BIN4_RHIOR</name>
<dbReference type="InterPro" id="IPR016039">
    <property type="entry name" value="Thiolase-like"/>
</dbReference>
<dbReference type="EMBL" id="JAANQT010011559">
    <property type="protein sequence ID" value="KAG1274252.1"/>
    <property type="molecule type" value="Genomic_DNA"/>
</dbReference>
<dbReference type="GO" id="GO:0016746">
    <property type="term" value="F:acyltransferase activity"/>
    <property type="evidence" value="ECO:0007669"/>
    <property type="project" value="InterPro"/>
</dbReference>
<evidence type="ECO:0000313" key="2">
    <source>
        <dbReference type="Proteomes" id="UP000716291"/>
    </source>
</evidence>
<dbReference type="Gene3D" id="3.40.47.10">
    <property type="match status" value="1"/>
</dbReference>
<proteinExistence type="predicted"/>
<protein>
    <submittedName>
        <fullName evidence="1">Uncharacterized protein</fullName>
    </submittedName>
</protein>
<gene>
    <name evidence="1" type="ORF">G6F64_015170</name>
</gene>
<reference evidence="1" key="1">
    <citation type="journal article" date="2020" name="Microb. Genom.">
        <title>Genetic diversity of clinical and environmental Mucorales isolates obtained from an investigation of mucormycosis cases among solid organ transplant recipients.</title>
        <authorList>
            <person name="Nguyen M.H."/>
            <person name="Kaul D."/>
            <person name="Muto C."/>
            <person name="Cheng S.J."/>
            <person name="Richter R.A."/>
            <person name="Bruno V.M."/>
            <person name="Liu G."/>
            <person name="Beyhan S."/>
            <person name="Sundermann A.J."/>
            <person name="Mounaud S."/>
            <person name="Pasculle A.W."/>
            <person name="Nierman W.C."/>
            <person name="Driscoll E."/>
            <person name="Cumbie R."/>
            <person name="Clancy C.J."/>
            <person name="Dupont C.L."/>
        </authorList>
    </citation>
    <scope>NUCLEOTIDE SEQUENCE</scope>
    <source>
        <strain evidence="1">GL11</strain>
    </source>
</reference>